<evidence type="ECO:0000313" key="3">
    <source>
        <dbReference type="Proteomes" id="UP001231109"/>
    </source>
</evidence>
<dbReference type="PANTHER" id="PTHR43685">
    <property type="entry name" value="GLYCOSYLTRANSFERASE"/>
    <property type="match status" value="1"/>
</dbReference>
<dbReference type="SUPFAM" id="SSF53448">
    <property type="entry name" value="Nucleotide-diphospho-sugar transferases"/>
    <property type="match status" value="2"/>
</dbReference>
<dbReference type="RefSeq" id="WP_305973781.1">
    <property type="nucleotide sequence ID" value="NZ_JAPJDZ010000004.1"/>
</dbReference>
<dbReference type="InterPro" id="IPR050834">
    <property type="entry name" value="Glycosyltransf_2"/>
</dbReference>
<organism evidence="2 3">
    <name type="scientific">Rheinheimera baltica</name>
    <dbReference type="NCBI Taxonomy" id="67576"/>
    <lineage>
        <taxon>Bacteria</taxon>
        <taxon>Pseudomonadati</taxon>
        <taxon>Pseudomonadota</taxon>
        <taxon>Gammaproteobacteria</taxon>
        <taxon>Chromatiales</taxon>
        <taxon>Chromatiaceae</taxon>
        <taxon>Rheinheimera</taxon>
    </lineage>
</organism>
<dbReference type="GO" id="GO:0016757">
    <property type="term" value="F:glycosyltransferase activity"/>
    <property type="evidence" value="ECO:0007669"/>
    <property type="project" value="UniProtKB-KW"/>
</dbReference>
<sequence length="1137" mass="128337">MITPPNVFSVMSVANRHMQQGEAHSAMQCWQQLVANPDTDPILSKHLCALMCQQHELTNSLIWQQRTRTEISDTEYNQQLGELKKYPAPNGLEAALERTANNAFQAIDWWLQQADMPLVSIIMPTFNRAAIMIRAINSVLEQWYPNWELLVCDDGSTDDTALQVNNIADKRIRYMSLPKRGAASARNEGLKQAKGQIFAYLDSDNLWHPAFLTQTVAALIQQDALSLYCDFIDFKVVPEGYWLRSFKRPEFSYENLKNKNFIDLNAFIHRRELYQLSGGFNPALLRRQDHALLLKYTRMGRPFYLNSVLVLYRRDERLNPITYRYQHDESCHAIIERSLSYYERHGCLQQIPFSALTIIADYNNSAHADLISCLQTVLSKHLQLKYYFFNGTELTEHAAPEHNFPLVSLPDLSNLAHAFSVEHSQSALLLLSNAFPAVSIALTSAYQNKQPLLAVVSDNHSTYVPLSLPLQLSNTDIVKTDWSVNLWQQQGAALCSYLHTITLDADLDAAHQLLPHLLLAQPPQPLLASISLHLTDWLNYMALQQFDSDRYLHDYSDLAAAGVDPVQHYLRHGQFEGRSAFKKNAAPISPSLIQTKRLASALFRGYSGYAIRKLTALAQSTDAAVQFLAGMALARWYFQQTNLPAVFDILNSLPIEVRSNAAYKHAILRLALRGNAAAISTFFSNGWTNVPQNWVLKCNLAVQQRNYAQWLEGLNTVYQQANLTTLVLNNESDQPLLLRLTAINVTSIGGPLVSVIVPMHNAANTIEMVLKSVCQQSWANLDIILVDDASTDDSVKMAEGIAKHDPRIRLISNKRNKGAYASRNIGFLAAKGQFVTVNDADDWAHPDKIALQVTELINVPMLQVSATHWVRMTGAGLLLGCWKLSQPVVEKNHSSSMFRCTALKQVGLWDPVRFAADNEMLQRIQCHFGDSAINWLLPDVPLALSLVRSDSLTQTSFSHVSTIDFGVRWLYRELSAYWHKNSKRVYFIPDSRPFPLPLSMQQAPLNHFQLLLIADFSVGAQPAAMCNWVETQLWQSTNAVAFLHWPNPDILSENHLDNYWLSLGKRYPVVWIDQGCQISVERCVLTAQAKKLQPDTMPVVTINQLLQVIDPQSLAVWSCTKTNELSVLFTEQGDFSQ</sequence>
<evidence type="ECO:0000259" key="1">
    <source>
        <dbReference type="Pfam" id="PF00535"/>
    </source>
</evidence>
<gene>
    <name evidence="2" type="ORF">ORJ04_03265</name>
</gene>
<dbReference type="PANTHER" id="PTHR43685:SF2">
    <property type="entry name" value="GLYCOSYLTRANSFERASE 2-LIKE DOMAIN-CONTAINING PROTEIN"/>
    <property type="match status" value="1"/>
</dbReference>
<protein>
    <submittedName>
        <fullName evidence="2">Glycosyltransferase</fullName>
        <ecNumber evidence="2">2.4.-.-</ecNumber>
    </submittedName>
</protein>
<dbReference type="Pfam" id="PF00535">
    <property type="entry name" value="Glycos_transf_2"/>
    <property type="match status" value="2"/>
</dbReference>
<dbReference type="InterPro" id="IPR029044">
    <property type="entry name" value="Nucleotide-diphossugar_trans"/>
</dbReference>
<reference evidence="2 3" key="1">
    <citation type="submission" date="2022-11" db="EMBL/GenBank/DDBJ databases">
        <title>Viruses from the air-sea interface of a natural surface slick.</title>
        <authorList>
            <person name="Rahlff J."/>
            <person name="Holmfeldt K."/>
        </authorList>
    </citation>
    <scope>NUCLEOTIDE SEQUENCE [LARGE SCALE GENOMIC DNA]</scope>
    <source>
        <strain evidence="2 3">SMS4</strain>
    </source>
</reference>
<feature type="domain" description="Glycosyltransferase 2-like" evidence="1">
    <location>
        <begin position="120"/>
        <end position="258"/>
    </location>
</feature>
<dbReference type="Gene3D" id="3.90.550.10">
    <property type="entry name" value="Spore Coat Polysaccharide Biosynthesis Protein SpsA, Chain A"/>
    <property type="match status" value="2"/>
</dbReference>
<dbReference type="EMBL" id="JAPJDZ010000004">
    <property type="protein sequence ID" value="MDP5134965.1"/>
    <property type="molecule type" value="Genomic_DNA"/>
</dbReference>
<dbReference type="Proteomes" id="UP001231109">
    <property type="component" value="Unassembled WGS sequence"/>
</dbReference>
<dbReference type="CDD" id="cd00761">
    <property type="entry name" value="Glyco_tranf_GTA_type"/>
    <property type="match status" value="1"/>
</dbReference>
<keyword evidence="3" id="KW-1185">Reference proteome</keyword>
<keyword evidence="2" id="KW-0808">Transferase</keyword>
<keyword evidence="2" id="KW-0328">Glycosyltransferase</keyword>
<proteinExistence type="predicted"/>
<dbReference type="InterPro" id="IPR001173">
    <property type="entry name" value="Glyco_trans_2-like"/>
</dbReference>
<dbReference type="EC" id="2.4.-.-" evidence="2"/>
<name>A0ABT9HV13_9GAMM</name>
<comment type="caution">
    <text evidence="2">The sequence shown here is derived from an EMBL/GenBank/DDBJ whole genome shotgun (WGS) entry which is preliminary data.</text>
</comment>
<evidence type="ECO:0000313" key="2">
    <source>
        <dbReference type="EMBL" id="MDP5134965.1"/>
    </source>
</evidence>
<feature type="domain" description="Glycosyltransferase 2-like" evidence="1">
    <location>
        <begin position="754"/>
        <end position="857"/>
    </location>
</feature>
<accession>A0ABT9HV13</accession>